<dbReference type="Proteomes" id="UP001186974">
    <property type="component" value="Unassembled WGS sequence"/>
</dbReference>
<organism evidence="1 2">
    <name type="scientific">Coniosporium uncinatum</name>
    <dbReference type="NCBI Taxonomy" id="93489"/>
    <lineage>
        <taxon>Eukaryota</taxon>
        <taxon>Fungi</taxon>
        <taxon>Dikarya</taxon>
        <taxon>Ascomycota</taxon>
        <taxon>Pezizomycotina</taxon>
        <taxon>Dothideomycetes</taxon>
        <taxon>Dothideomycetes incertae sedis</taxon>
        <taxon>Coniosporium</taxon>
    </lineage>
</organism>
<reference evidence="1" key="1">
    <citation type="submission" date="2024-09" db="EMBL/GenBank/DDBJ databases">
        <title>Black Yeasts Isolated from many extreme environments.</title>
        <authorList>
            <person name="Coleine C."/>
            <person name="Stajich J.E."/>
            <person name="Selbmann L."/>
        </authorList>
    </citation>
    <scope>NUCLEOTIDE SEQUENCE</scope>
    <source>
        <strain evidence="1">CCFEE 5737</strain>
    </source>
</reference>
<protein>
    <submittedName>
        <fullName evidence="1">Uncharacterized protein</fullName>
    </submittedName>
</protein>
<keyword evidence="2" id="KW-1185">Reference proteome</keyword>
<comment type="caution">
    <text evidence="1">The sequence shown here is derived from an EMBL/GenBank/DDBJ whole genome shotgun (WGS) entry which is preliminary data.</text>
</comment>
<name>A0ACC3DZM4_9PEZI</name>
<accession>A0ACC3DZM4</accession>
<gene>
    <name evidence="1" type="ORF">LTS18_013092</name>
</gene>
<sequence length="262" mass="30054">MPGPSPILGCPRELRDLIYQYVCGFSPPDSVVQVDSWEDGRGVLCLLDRKSEGRQPCLGLGTDRQLKALLSVNKQIRAEFLERLLSNTIYFSSAFTLQYEVLGIKLAKSVARGSKDRHTVVKEDRTENEHSAYVLPYELVKGLKGVITAQGLPYAIVHTVIKLPKGEQQAVRFHSLLREEDFEVEGYRFVDKDGVVKKRNRMERKWACRPLLGSDRETKRRSTQVKNVDYYEWKRAWTVDQRVDVERFDGDMEAGEGLHSYD</sequence>
<proteinExistence type="predicted"/>
<dbReference type="EMBL" id="JAWDJW010000004">
    <property type="protein sequence ID" value="KAK3082208.1"/>
    <property type="molecule type" value="Genomic_DNA"/>
</dbReference>
<evidence type="ECO:0000313" key="1">
    <source>
        <dbReference type="EMBL" id="KAK3082208.1"/>
    </source>
</evidence>
<evidence type="ECO:0000313" key="2">
    <source>
        <dbReference type="Proteomes" id="UP001186974"/>
    </source>
</evidence>